<comment type="caution">
    <text evidence="2">The sequence shown here is derived from an EMBL/GenBank/DDBJ whole genome shotgun (WGS) entry which is preliminary data.</text>
</comment>
<dbReference type="InterPro" id="IPR036426">
    <property type="entry name" value="Bulb-type_lectin_dom_sf"/>
</dbReference>
<dbReference type="Proteomes" id="UP000257706">
    <property type="component" value="Unassembled WGS sequence"/>
</dbReference>
<evidence type="ECO:0000259" key="1">
    <source>
        <dbReference type="PROSITE" id="PS50927"/>
    </source>
</evidence>
<dbReference type="Gene3D" id="2.90.10.10">
    <property type="entry name" value="Bulb-type lectin domain"/>
    <property type="match status" value="2"/>
</dbReference>
<evidence type="ECO:0000313" key="2">
    <source>
        <dbReference type="EMBL" id="HAE50882.1"/>
    </source>
</evidence>
<feature type="domain" description="Bulb-type lectin" evidence="1">
    <location>
        <begin position="219"/>
        <end position="338"/>
    </location>
</feature>
<dbReference type="EMBL" id="DMAI01000424">
    <property type="protein sequence ID" value="HAE50882.1"/>
    <property type="molecule type" value="Genomic_DNA"/>
</dbReference>
<reference evidence="2 3" key="1">
    <citation type="journal article" date="2018" name="Nat. Biotechnol.">
        <title>A standardized bacterial taxonomy based on genome phylogeny substantially revises the tree of life.</title>
        <authorList>
            <person name="Parks D.H."/>
            <person name="Chuvochina M."/>
            <person name="Waite D.W."/>
            <person name="Rinke C."/>
            <person name="Skarshewski A."/>
            <person name="Chaumeil P.A."/>
            <person name="Hugenholtz P."/>
        </authorList>
    </citation>
    <scope>NUCLEOTIDE SEQUENCE [LARGE SCALE GENOMIC DNA]</scope>
    <source>
        <strain evidence="2">UBA8739</strain>
    </source>
</reference>
<dbReference type="PROSITE" id="PS50927">
    <property type="entry name" value="BULB_LECTIN"/>
    <property type="match status" value="1"/>
</dbReference>
<dbReference type="SMART" id="SM00108">
    <property type="entry name" value="B_lectin"/>
    <property type="match status" value="1"/>
</dbReference>
<accession>A0A3B9ISP3</accession>
<gene>
    <name evidence="2" type="ORF">DCK97_26060</name>
</gene>
<dbReference type="InterPro" id="IPR001480">
    <property type="entry name" value="Bulb-type_lectin_dom"/>
</dbReference>
<protein>
    <submittedName>
        <fullName evidence="2">Curculin domain-containing protein</fullName>
    </submittedName>
</protein>
<name>A0A3B9ISP3_9PROT</name>
<sequence length="345" mass="37780">MAHAIHITNTLDEPIYVIVSPNKDYVFGEILSGVAMGVLITVATAGLGAGAGAATAATAVNNLSRLQRLVSLLQTIWRVSAPLREVASAGSQAYKWVKGTNLTIQERERRTKAAAEIATVKTFFDENALRIAPKQSVRVLDTGLWNPLSYLGPTGWANVTGGSTISLFITDASFSRRAMFHTNTDYSWIVGRNLITRQQYGADLFKADPGAGWYRFGRSDRLVAGQALLPGESLCSPDGDYDFVFQEDCHAVVYRRDKPIRQEVEWASGSWSNTRRPGALAVQDDGNLVIYDDQAAPIMALHDPAIDLNRPGRTLVMQDDGNLCLYEPDGRAVWSSRHGGPLHRF</sequence>
<organism evidence="2 3">
    <name type="scientific">Tistrella mobilis</name>
    <dbReference type="NCBI Taxonomy" id="171437"/>
    <lineage>
        <taxon>Bacteria</taxon>
        <taxon>Pseudomonadati</taxon>
        <taxon>Pseudomonadota</taxon>
        <taxon>Alphaproteobacteria</taxon>
        <taxon>Geminicoccales</taxon>
        <taxon>Geminicoccaceae</taxon>
        <taxon>Tistrella</taxon>
    </lineage>
</organism>
<dbReference type="AlphaFoldDB" id="A0A3B9ISP3"/>
<dbReference type="SUPFAM" id="SSF51110">
    <property type="entry name" value="alpha-D-mannose-specific plant lectins"/>
    <property type="match status" value="2"/>
</dbReference>
<evidence type="ECO:0000313" key="3">
    <source>
        <dbReference type="Proteomes" id="UP000257706"/>
    </source>
</evidence>
<proteinExistence type="predicted"/>